<dbReference type="InterPro" id="IPR004720">
    <property type="entry name" value="PTS_IIB_sorbose-sp"/>
</dbReference>
<evidence type="ECO:0000256" key="2">
    <source>
        <dbReference type="ARBA" id="ARBA00022448"/>
    </source>
</evidence>
<evidence type="ECO:0000256" key="1">
    <source>
        <dbReference type="ARBA" id="ARBA00004496"/>
    </source>
</evidence>
<evidence type="ECO:0000259" key="8">
    <source>
        <dbReference type="PROSITE" id="PS51101"/>
    </source>
</evidence>
<keyword evidence="4 9" id="KW-0762">Sugar transport</keyword>
<keyword evidence="3" id="KW-0963">Cytoplasm</keyword>
<dbReference type="Proteomes" id="UP000674938">
    <property type="component" value="Unassembled WGS sequence"/>
</dbReference>
<dbReference type="RefSeq" id="WP_209524465.1">
    <property type="nucleotide sequence ID" value="NZ_JAEEGA010000001.1"/>
</dbReference>
<keyword evidence="7" id="KW-0418">Kinase</keyword>
<evidence type="ECO:0000256" key="6">
    <source>
        <dbReference type="ARBA" id="ARBA00022683"/>
    </source>
</evidence>
<dbReference type="Pfam" id="PF03830">
    <property type="entry name" value="PTSIIB_sorb"/>
    <property type="match status" value="1"/>
</dbReference>
<keyword evidence="2" id="KW-0813">Transport</keyword>
<keyword evidence="10" id="KW-1185">Reference proteome</keyword>
<dbReference type="InterPro" id="IPR036667">
    <property type="entry name" value="PTS_IIB_sorbose-sp_sf"/>
</dbReference>
<dbReference type="GO" id="GO:0016301">
    <property type="term" value="F:kinase activity"/>
    <property type="evidence" value="ECO:0007669"/>
    <property type="project" value="UniProtKB-KW"/>
</dbReference>
<name>A0A940STZ4_9ENTE</name>
<dbReference type="EMBL" id="JAEEGA010000001">
    <property type="protein sequence ID" value="MBP1039566.1"/>
    <property type="molecule type" value="Genomic_DNA"/>
</dbReference>
<dbReference type="PROSITE" id="PS51101">
    <property type="entry name" value="PTS_EIIB_TYPE_4"/>
    <property type="match status" value="1"/>
</dbReference>
<dbReference type="GO" id="GO:0009401">
    <property type="term" value="P:phosphoenolpyruvate-dependent sugar phosphotransferase system"/>
    <property type="evidence" value="ECO:0007669"/>
    <property type="project" value="UniProtKB-KW"/>
</dbReference>
<accession>A0A940STZ4</accession>
<evidence type="ECO:0000256" key="5">
    <source>
        <dbReference type="ARBA" id="ARBA00022679"/>
    </source>
</evidence>
<evidence type="ECO:0000256" key="4">
    <source>
        <dbReference type="ARBA" id="ARBA00022597"/>
    </source>
</evidence>
<dbReference type="SUPFAM" id="SSF52728">
    <property type="entry name" value="PTS IIb component"/>
    <property type="match status" value="1"/>
</dbReference>
<evidence type="ECO:0000313" key="10">
    <source>
        <dbReference type="Proteomes" id="UP000674938"/>
    </source>
</evidence>
<protein>
    <submittedName>
        <fullName evidence="9">PTS sugar transporter subunit IIB</fullName>
    </submittedName>
</protein>
<sequence>MAKIVLARIDDRLIHGQVMTAWLQYTGGNHIIIVDDQTAGDEFTKTIIKMAVPMGIGLDILTTTEAPTIINALSDDKKIIILTKGPSTYVSLIENGVSITDVIIGGMGANKNRSKFYKNISASEQEKTEFRAIISHNVGLKVHVIPDEKSVAVGNLL</sequence>
<gene>
    <name evidence="9" type="ORF">I6N95_00960</name>
</gene>
<organism evidence="9 10">
    <name type="scientific">Vagococcus allomyrinae</name>
    <dbReference type="NCBI Taxonomy" id="2794353"/>
    <lineage>
        <taxon>Bacteria</taxon>
        <taxon>Bacillati</taxon>
        <taxon>Bacillota</taxon>
        <taxon>Bacilli</taxon>
        <taxon>Lactobacillales</taxon>
        <taxon>Enterococcaceae</taxon>
        <taxon>Vagococcus</taxon>
    </lineage>
</organism>
<comment type="caution">
    <text evidence="9">The sequence shown here is derived from an EMBL/GenBank/DDBJ whole genome shotgun (WGS) entry which is preliminary data.</text>
</comment>
<evidence type="ECO:0000256" key="7">
    <source>
        <dbReference type="ARBA" id="ARBA00022777"/>
    </source>
</evidence>
<dbReference type="AlphaFoldDB" id="A0A940STZ4"/>
<keyword evidence="6" id="KW-0598">Phosphotransferase system</keyword>
<evidence type="ECO:0000313" key="9">
    <source>
        <dbReference type="EMBL" id="MBP1039566.1"/>
    </source>
</evidence>
<keyword evidence="5" id="KW-0808">Transferase</keyword>
<reference evidence="9" key="1">
    <citation type="submission" date="2020-12" db="EMBL/GenBank/DDBJ databases">
        <title>Vagococcus allomyrinae sp. nov. and Enterococcus lavae sp. nov., isolated from the larvae of Allomyrina dichotoma.</title>
        <authorList>
            <person name="Lee S.D."/>
        </authorList>
    </citation>
    <scope>NUCLEOTIDE SEQUENCE</scope>
    <source>
        <strain evidence="9">BWB3-3</strain>
    </source>
</reference>
<dbReference type="GO" id="GO:0005737">
    <property type="term" value="C:cytoplasm"/>
    <property type="evidence" value="ECO:0007669"/>
    <property type="project" value="UniProtKB-SubCell"/>
</dbReference>
<comment type="subcellular location">
    <subcellularLocation>
        <location evidence="1">Cytoplasm</location>
    </subcellularLocation>
</comment>
<dbReference type="Gene3D" id="3.40.35.10">
    <property type="entry name" value="Phosphotransferase system, sorbose subfamily IIB component"/>
    <property type="match status" value="1"/>
</dbReference>
<feature type="domain" description="PTS EIIB type-4" evidence="8">
    <location>
        <begin position="1"/>
        <end position="157"/>
    </location>
</feature>
<proteinExistence type="predicted"/>
<evidence type="ECO:0000256" key="3">
    <source>
        <dbReference type="ARBA" id="ARBA00022490"/>
    </source>
</evidence>
<dbReference type="GO" id="GO:0008982">
    <property type="term" value="F:protein-N(PI)-phosphohistidine-sugar phosphotransferase activity"/>
    <property type="evidence" value="ECO:0007669"/>
    <property type="project" value="InterPro"/>
</dbReference>